<evidence type="ECO:0000256" key="4">
    <source>
        <dbReference type="ARBA" id="ARBA00022989"/>
    </source>
</evidence>
<feature type="transmembrane region" description="Helical" evidence="6">
    <location>
        <begin position="361"/>
        <end position="379"/>
    </location>
</feature>
<protein>
    <submittedName>
        <fullName evidence="8">Pantothenate transporter liz1</fullName>
    </submittedName>
</protein>
<evidence type="ECO:0000256" key="6">
    <source>
        <dbReference type="SAM" id="Phobius"/>
    </source>
</evidence>
<feature type="transmembrane region" description="Helical" evidence="6">
    <location>
        <begin position="274"/>
        <end position="293"/>
    </location>
</feature>
<feature type="transmembrane region" description="Helical" evidence="6">
    <location>
        <begin position="205"/>
        <end position="227"/>
    </location>
</feature>
<dbReference type="EMBL" id="JARVKF010000404">
    <property type="protein sequence ID" value="KAK9416735.1"/>
    <property type="molecule type" value="Genomic_DNA"/>
</dbReference>
<keyword evidence="3 6" id="KW-0812">Transmembrane</keyword>
<feature type="transmembrane region" description="Helical" evidence="6">
    <location>
        <begin position="428"/>
        <end position="446"/>
    </location>
</feature>
<dbReference type="Pfam" id="PF05368">
    <property type="entry name" value="NmrA"/>
    <property type="match status" value="1"/>
</dbReference>
<accession>A0ABR2UQ04</accession>
<organism evidence="8 9">
    <name type="scientific">Seiridium unicorne</name>
    <dbReference type="NCBI Taxonomy" id="138068"/>
    <lineage>
        <taxon>Eukaryota</taxon>
        <taxon>Fungi</taxon>
        <taxon>Dikarya</taxon>
        <taxon>Ascomycota</taxon>
        <taxon>Pezizomycotina</taxon>
        <taxon>Sordariomycetes</taxon>
        <taxon>Xylariomycetidae</taxon>
        <taxon>Amphisphaeriales</taxon>
        <taxon>Sporocadaceae</taxon>
        <taxon>Seiridium</taxon>
    </lineage>
</organism>
<comment type="caution">
    <text evidence="8">The sequence shown here is derived from an EMBL/GenBank/DDBJ whole genome shotgun (WGS) entry which is preliminary data.</text>
</comment>
<dbReference type="InterPro" id="IPR036259">
    <property type="entry name" value="MFS_trans_sf"/>
</dbReference>
<feature type="transmembrane region" description="Helical" evidence="6">
    <location>
        <begin position="399"/>
        <end position="416"/>
    </location>
</feature>
<dbReference type="Gene3D" id="3.40.50.720">
    <property type="entry name" value="NAD(P)-binding Rossmann-like Domain"/>
    <property type="match status" value="1"/>
</dbReference>
<evidence type="ECO:0000256" key="3">
    <source>
        <dbReference type="ARBA" id="ARBA00022692"/>
    </source>
</evidence>
<comment type="subcellular location">
    <subcellularLocation>
        <location evidence="1">Membrane</location>
        <topology evidence="1">Multi-pass membrane protein</topology>
    </subcellularLocation>
</comment>
<reference evidence="8 9" key="1">
    <citation type="journal article" date="2024" name="J. Plant Pathol.">
        <title>Sequence and assembly of the genome of Seiridium unicorne, isolate CBS 538.82, causal agent of cypress canker disease.</title>
        <authorList>
            <person name="Scali E."/>
            <person name="Rocca G.D."/>
            <person name="Danti R."/>
            <person name="Garbelotto M."/>
            <person name="Barberini S."/>
            <person name="Baroncelli R."/>
            <person name="Emiliani G."/>
        </authorList>
    </citation>
    <scope>NUCLEOTIDE SEQUENCE [LARGE SCALE GENOMIC DNA]</scope>
    <source>
        <strain evidence="8 9">BM-138-508</strain>
    </source>
</reference>
<keyword evidence="9" id="KW-1185">Reference proteome</keyword>
<dbReference type="InterPro" id="IPR011701">
    <property type="entry name" value="MFS"/>
</dbReference>
<dbReference type="Gene3D" id="3.90.25.10">
    <property type="entry name" value="UDP-galactose 4-epimerase, domain 1"/>
    <property type="match status" value="1"/>
</dbReference>
<feature type="domain" description="NmrA-like" evidence="7">
    <location>
        <begin position="533"/>
        <end position="792"/>
    </location>
</feature>
<dbReference type="SUPFAM" id="SSF103473">
    <property type="entry name" value="MFS general substrate transporter"/>
    <property type="match status" value="1"/>
</dbReference>
<evidence type="ECO:0000256" key="5">
    <source>
        <dbReference type="ARBA" id="ARBA00023136"/>
    </source>
</evidence>
<keyword evidence="5 6" id="KW-0472">Membrane</keyword>
<dbReference type="SUPFAM" id="SSF51735">
    <property type="entry name" value="NAD(P)-binding Rossmann-fold domains"/>
    <property type="match status" value="1"/>
</dbReference>
<keyword evidence="4 6" id="KW-1133">Transmembrane helix</keyword>
<keyword evidence="2" id="KW-0813">Transport</keyword>
<evidence type="ECO:0000259" key="7">
    <source>
        <dbReference type="Pfam" id="PF05368"/>
    </source>
</evidence>
<feature type="transmembrane region" description="Helical" evidence="6">
    <location>
        <begin position="171"/>
        <end position="193"/>
    </location>
</feature>
<feature type="transmembrane region" description="Helical" evidence="6">
    <location>
        <begin position="330"/>
        <end position="354"/>
    </location>
</feature>
<dbReference type="InterPro" id="IPR036291">
    <property type="entry name" value="NAD(P)-bd_dom_sf"/>
</dbReference>
<feature type="transmembrane region" description="Helical" evidence="6">
    <location>
        <begin position="305"/>
        <end position="324"/>
    </location>
</feature>
<dbReference type="InterPro" id="IPR008030">
    <property type="entry name" value="NmrA-like"/>
</dbReference>
<name>A0ABR2UQ04_9PEZI</name>
<dbReference type="Gene3D" id="1.20.1250.20">
    <property type="entry name" value="MFS general substrate transporter like domains"/>
    <property type="match status" value="2"/>
</dbReference>
<gene>
    <name evidence="8" type="ORF">SUNI508_09433</name>
</gene>
<dbReference type="PANTHER" id="PTHR43791">
    <property type="entry name" value="PERMEASE-RELATED"/>
    <property type="match status" value="1"/>
</dbReference>
<dbReference type="PANTHER" id="PTHR43791:SF39">
    <property type="entry name" value="TRANSPORTER LIZ1_SEO1, PUTATIVE (AFU_ORTHOLOGUE AFUA_3G00980)-RELATED"/>
    <property type="match status" value="1"/>
</dbReference>
<evidence type="ECO:0000313" key="8">
    <source>
        <dbReference type="EMBL" id="KAK9416735.1"/>
    </source>
</evidence>
<proteinExistence type="predicted"/>
<evidence type="ECO:0000256" key="2">
    <source>
        <dbReference type="ARBA" id="ARBA00022448"/>
    </source>
</evidence>
<sequence length="856" mass="95045">MAEVTEEKPRRSFRSFIWDTDTHLKSPEERKLLRKLDFSILSIGCFGFFSDHRQLKYLDQNNLANAYVSGMQEDLQMYGNEYTYAQTAYTCAYAIMQIPSTLVIQRVKPSWWLAAMEVAWGTFTFAQAGLRNNTQLYVFRFMIGFFESSWFPCMLFVLGSWYTKTELAKRIAIFHMTAPIGTAFSGYLQAAVYQNLNGVHGLAGWRWLYIICGVMTLPVGIVTAFFFPDTPHKTTAFFLSKEERELGIARIQRAGKAAPAALTFSKVGKILRSWRWWLLVLGYVNSSYFAIWLKAEKFSVEMRNIIPTGTSLISGFCVVLWGFLSDYTGSRFAFIVGPLTFGLLPTGILAFWPASVQLKEFAFLTAGVQLMTAIFYTWANEICADNNEERALVVSSMNGFQYAVAAWLPILIFPQLESPTFRKGFPSTFGFTIAAIICVCAIQWFAVRENKQKAAAARAVEQPAEEGSVVGSDAEKTGSQPARVGHLSYNHDAVIRTYPKLAHRKGAIAFNVLFKVCDSFKHGSSIQCPIMSRNVCVTAADGHTGFTIVELLLGDIFAGKVDSVIALVLDMSSDRAKQAKDLGAKVVEHKHGRERTVVKTLKDTGCDTICLIPPTHHDKKDITIELLHAAKKAEVANVLLISSAGCDFADPQKQPRLREFIEFETLLLSSKGDSGVVTGHSPCVIRAGFYAENLLLYAPQARDEGILPLPIGKSHKFAPVALGDVAHVAALVLTGKGEHGFDDKHRGQMMVMTGPELCAGEELATAASKALGTELKFENISQAEAKKVLKAQSDADQSELDYLLEYYSLVREGKTNYIATTAFVNATGTHPTEPTEFFKMYDSELKRPTKKAKRKH</sequence>
<evidence type="ECO:0000313" key="9">
    <source>
        <dbReference type="Proteomes" id="UP001408356"/>
    </source>
</evidence>
<feature type="transmembrane region" description="Helical" evidence="6">
    <location>
        <begin position="137"/>
        <end position="159"/>
    </location>
</feature>
<dbReference type="Pfam" id="PF07690">
    <property type="entry name" value="MFS_1"/>
    <property type="match status" value="1"/>
</dbReference>
<dbReference type="Proteomes" id="UP001408356">
    <property type="component" value="Unassembled WGS sequence"/>
</dbReference>
<evidence type="ECO:0000256" key="1">
    <source>
        <dbReference type="ARBA" id="ARBA00004141"/>
    </source>
</evidence>